<reference evidence="1 2" key="1">
    <citation type="submission" date="2016-03" db="EMBL/GenBank/DDBJ databases">
        <title>Genome sequence of Pontibacter sp. nov., of the family cytophagaceae, isolated from marine sediment of the Yellow Sea, China.</title>
        <authorList>
            <person name="Zhang G."/>
            <person name="Zhang R."/>
        </authorList>
    </citation>
    <scope>NUCLEOTIDE SEQUENCE [LARGE SCALE GENOMIC DNA]</scope>
    <source>
        <strain evidence="1 2">S10-8</strain>
    </source>
</reference>
<sequence length="309" mass="34628">MCGISNKDKLLIKRLTFILSLLVSSQTTWSQVIITGKVISKIDETPIPLVRIVEKGTSNGTTADIDGTFSIKVADPNSTLVFSFIGMITKEYQLKGQRHIIVEAKWDCHKDFFDSNEIKAYANSGLINTPLGGQIEVATPYLFFGGVVKGSYSYQTNLDQTELQNGQIEFSHFISTCDFDMDFKWNYRQVNFNNDFNSKAYSFEADYNLRNVKLIAGYTHLSFDNLEAVGTKTSSGVLIGFGTTLGQPLHPTVIGKVSFYMDNIEYQASVQGGYKGILFFTKFYKLNSFNELSLGIGTAIGYRIKRREK</sequence>
<dbReference type="SUPFAM" id="SSF49464">
    <property type="entry name" value="Carboxypeptidase regulatory domain-like"/>
    <property type="match status" value="1"/>
</dbReference>
<dbReference type="AlphaFoldDB" id="A0A1Q5PIG5"/>
<protein>
    <recommendedName>
        <fullName evidence="3">Carboxypeptidase-like regulatory domain-containing protein</fullName>
    </recommendedName>
</protein>
<dbReference type="STRING" id="1797110.A3841_08305"/>
<name>A0A1Q5PIG5_9BACT</name>
<dbReference type="InterPro" id="IPR008969">
    <property type="entry name" value="CarboxyPept-like_regulatory"/>
</dbReference>
<organism evidence="1 2">
    <name type="scientific">Pontibacter flavimaris</name>
    <dbReference type="NCBI Taxonomy" id="1797110"/>
    <lineage>
        <taxon>Bacteria</taxon>
        <taxon>Pseudomonadati</taxon>
        <taxon>Bacteroidota</taxon>
        <taxon>Cytophagia</taxon>
        <taxon>Cytophagales</taxon>
        <taxon>Hymenobacteraceae</taxon>
        <taxon>Pontibacter</taxon>
    </lineage>
</organism>
<comment type="caution">
    <text evidence="1">The sequence shown here is derived from an EMBL/GenBank/DDBJ whole genome shotgun (WGS) entry which is preliminary data.</text>
</comment>
<evidence type="ECO:0008006" key="3">
    <source>
        <dbReference type="Google" id="ProtNLM"/>
    </source>
</evidence>
<dbReference type="OrthoDB" id="822112at2"/>
<dbReference type="EMBL" id="LVWA01000002">
    <property type="protein sequence ID" value="OKL41996.1"/>
    <property type="molecule type" value="Genomic_DNA"/>
</dbReference>
<dbReference type="Pfam" id="PF13715">
    <property type="entry name" value="CarbopepD_reg_2"/>
    <property type="match status" value="1"/>
</dbReference>
<dbReference type="Proteomes" id="UP000186551">
    <property type="component" value="Unassembled WGS sequence"/>
</dbReference>
<gene>
    <name evidence="1" type="ORF">A3841_08305</name>
</gene>
<evidence type="ECO:0000313" key="1">
    <source>
        <dbReference type="EMBL" id="OKL41996.1"/>
    </source>
</evidence>
<accession>A0A1Q5PIG5</accession>
<keyword evidence="2" id="KW-1185">Reference proteome</keyword>
<proteinExistence type="predicted"/>
<evidence type="ECO:0000313" key="2">
    <source>
        <dbReference type="Proteomes" id="UP000186551"/>
    </source>
</evidence>